<name>A0A4P7NQD9_PYROR</name>
<dbReference type="InterPro" id="IPR029058">
    <property type="entry name" value="AB_hydrolase_fold"/>
</dbReference>
<dbReference type="SUPFAM" id="SSF53474">
    <property type="entry name" value="alpha/beta-Hydrolases"/>
    <property type="match status" value="1"/>
</dbReference>
<dbReference type="PANTHER" id="PTHR37017">
    <property type="entry name" value="AB HYDROLASE-1 DOMAIN-CONTAINING PROTEIN-RELATED"/>
    <property type="match status" value="1"/>
</dbReference>
<organism evidence="3 4">
    <name type="scientific">Pyricularia oryzae</name>
    <name type="common">Rice blast fungus</name>
    <name type="synonym">Magnaporthe oryzae</name>
    <dbReference type="NCBI Taxonomy" id="318829"/>
    <lineage>
        <taxon>Eukaryota</taxon>
        <taxon>Fungi</taxon>
        <taxon>Dikarya</taxon>
        <taxon>Ascomycota</taxon>
        <taxon>Pezizomycotina</taxon>
        <taxon>Sordariomycetes</taxon>
        <taxon>Sordariomycetidae</taxon>
        <taxon>Magnaporthales</taxon>
        <taxon>Pyriculariaceae</taxon>
        <taxon>Pyricularia</taxon>
    </lineage>
</organism>
<dbReference type="Pfam" id="PF12697">
    <property type="entry name" value="Abhydrolase_6"/>
    <property type="match status" value="1"/>
</dbReference>
<dbReference type="Proteomes" id="UP000294847">
    <property type="component" value="Chromosome 6"/>
</dbReference>
<reference evidence="3 4" key="1">
    <citation type="journal article" date="2019" name="Mol. Biol. Evol.">
        <title>Blast fungal genomes show frequent chromosomal changes, gene gains and losses, and effector gene turnover.</title>
        <authorList>
            <person name="Gomez Luciano L.B."/>
            <person name="Jason Tsai I."/>
            <person name="Chuma I."/>
            <person name="Tosa Y."/>
            <person name="Chen Y.H."/>
            <person name="Li J.Y."/>
            <person name="Li M.Y."/>
            <person name="Jade Lu M.Y."/>
            <person name="Nakayashiki H."/>
            <person name="Li W.H."/>
        </authorList>
    </citation>
    <scope>NUCLEOTIDE SEQUENCE [LARGE SCALE GENOMIC DNA]</scope>
    <source>
        <strain evidence="3">MZ5-1-6</strain>
    </source>
</reference>
<sequence>MSPHHVNLHQKQQPPAASGATGDGSERPVLVIIPGAWHHPIHYNQLAKNFRQLGFEVEVVELVTMGEPEAILGKTHHEDIKVVRDTIQPYLDAGREVALVAHSYGGFVATDAAAGHTVEDRREVGGRGGVKTVVYIVSPASGQKGIGLMASTNLVRGEHPALTEGLVDVQGGVMSLTEESWKSLYRGVDEKLAKEAFAATSRYHNSASFMSETAAGARDLRAPLTYVIAGDDNFIISPAVQHRIADSLGPRCKKHALEGSGHAPWMQPELLPRLLDIIKGAVQG</sequence>
<dbReference type="EMBL" id="CP034209">
    <property type="protein sequence ID" value="QBZ64412.1"/>
    <property type="molecule type" value="Genomic_DNA"/>
</dbReference>
<dbReference type="InterPro" id="IPR052897">
    <property type="entry name" value="Sec-Metab_Biosynth_Hydrolase"/>
</dbReference>
<dbReference type="PANTHER" id="PTHR37017:SF10">
    <property type="entry name" value="AB HYDROLASE-1 DOMAIN-CONTAINING PROTEIN"/>
    <property type="match status" value="1"/>
</dbReference>
<evidence type="ECO:0000313" key="4">
    <source>
        <dbReference type="Proteomes" id="UP000294847"/>
    </source>
</evidence>
<evidence type="ECO:0000256" key="1">
    <source>
        <dbReference type="SAM" id="MobiDB-lite"/>
    </source>
</evidence>
<dbReference type="Gene3D" id="3.40.50.1820">
    <property type="entry name" value="alpha/beta hydrolase"/>
    <property type="match status" value="1"/>
</dbReference>
<dbReference type="AlphaFoldDB" id="A0A4P7NQD9"/>
<evidence type="ECO:0000313" key="3">
    <source>
        <dbReference type="EMBL" id="QBZ64412.1"/>
    </source>
</evidence>
<gene>
    <name evidence="3" type="ORF">PoMZ_06109</name>
</gene>
<feature type="domain" description="AB hydrolase-1" evidence="2">
    <location>
        <begin position="30"/>
        <end position="269"/>
    </location>
</feature>
<protein>
    <recommendedName>
        <fullName evidence="2">AB hydrolase-1 domain-containing protein</fullName>
    </recommendedName>
</protein>
<evidence type="ECO:0000259" key="2">
    <source>
        <dbReference type="Pfam" id="PF12697"/>
    </source>
</evidence>
<dbReference type="InterPro" id="IPR000073">
    <property type="entry name" value="AB_hydrolase_1"/>
</dbReference>
<feature type="region of interest" description="Disordered" evidence="1">
    <location>
        <begin position="1"/>
        <end position="25"/>
    </location>
</feature>
<accession>A0A4P7NQD9</accession>
<proteinExistence type="predicted"/>